<feature type="domain" description="LysM" evidence="2">
    <location>
        <begin position="33"/>
        <end position="81"/>
    </location>
</feature>
<evidence type="ECO:0000313" key="3">
    <source>
        <dbReference type="EMBL" id="GGW96235.1"/>
    </source>
</evidence>
<dbReference type="PANTHER" id="PTHR34700">
    <property type="entry name" value="POTASSIUM BINDING PROTEIN KBP"/>
    <property type="match status" value="1"/>
</dbReference>
<dbReference type="RefSeq" id="WP_189408284.1">
    <property type="nucleotide sequence ID" value="NZ_BMXP01000013.1"/>
</dbReference>
<protein>
    <submittedName>
        <fullName evidence="3">Peptidoglycan-binding protein</fullName>
    </submittedName>
</protein>
<organism evidence="3 4">
    <name type="scientific">Alteromonas halophila</name>
    <dbReference type="NCBI Taxonomy" id="516698"/>
    <lineage>
        <taxon>Bacteria</taxon>
        <taxon>Pseudomonadati</taxon>
        <taxon>Pseudomonadota</taxon>
        <taxon>Gammaproteobacteria</taxon>
        <taxon>Alteromonadales</taxon>
        <taxon>Alteromonadaceae</taxon>
        <taxon>Alteromonas/Salinimonas group</taxon>
        <taxon>Alteromonas</taxon>
    </lineage>
</organism>
<dbReference type="SMART" id="SM00257">
    <property type="entry name" value="LysM"/>
    <property type="match status" value="1"/>
</dbReference>
<gene>
    <name evidence="3" type="ORF">GCM10007391_32940</name>
</gene>
<dbReference type="PROSITE" id="PS51782">
    <property type="entry name" value="LYSM"/>
    <property type="match status" value="1"/>
</dbReference>
<dbReference type="Proteomes" id="UP000631300">
    <property type="component" value="Unassembled WGS sequence"/>
</dbReference>
<feature type="signal peptide" evidence="1">
    <location>
        <begin position="1"/>
        <end position="24"/>
    </location>
</feature>
<dbReference type="AlphaFoldDB" id="A0A918JRJ9"/>
<reference evidence="3" key="1">
    <citation type="journal article" date="2014" name="Int. J. Syst. Evol. Microbiol.">
        <title>Complete genome sequence of Corynebacterium casei LMG S-19264T (=DSM 44701T), isolated from a smear-ripened cheese.</title>
        <authorList>
            <consortium name="US DOE Joint Genome Institute (JGI-PGF)"/>
            <person name="Walter F."/>
            <person name="Albersmeier A."/>
            <person name="Kalinowski J."/>
            <person name="Ruckert C."/>
        </authorList>
    </citation>
    <scope>NUCLEOTIDE SEQUENCE</scope>
    <source>
        <strain evidence="3">KCTC 22164</strain>
    </source>
</reference>
<sequence length="358" mass="40085">MTSHKALLIGVISALALLWGSVQAVPLKEDAPQTYTVKKNDTLWDIANMFLEQPWLWPELWRTNTQIQNPHLIYPGDVLTIRYVDGEPVLSVERTQDADKKKMTLAPGMRREVKARPIETLSWETLKPYLQQHVFFEGEAYDNLPHLLGNHAGTSQFVTDDIVLSRKQGRANDQYRVVRKQATIIDMNGNELGVQAYHIADAKMVEDRKISQWLVKVEDSNQEARRGDRLYAAAADMKQDLTLQAAERQRGHVVGNLHQHTLLGKHDVVIVDIGKRQLEPGTVMGIYVQGPDIIDGEKPKYANDSGVVKSVFDDGSTVKQPAMKIGELVVFKTFSNVSYGIITKASELVKRGAIVAAP</sequence>
<keyword evidence="4" id="KW-1185">Reference proteome</keyword>
<dbReference type="InterPro" id="IPR018392">
    <property type="entry name" value="LysM"/>
</dbReference>
<dbReference type="CDD" id="cd00118">
    <property type="entry name" value="LysM"/>
    <property type="match status" value="1"/>
</dbReference>
<dbReference type="PANTHER" id="PTHR34700:SF8">
    <property type="entry name" value="POTASSIUM BINDING PROTEIN KBP"/>
    <property type="match status" value="1"/>
</dbReference>
<dbReference type="InterPro" id="IPR036779">
    <property type="entry name" value="LysM_dom_sf"/>
</dbReference>
<accession>A0A918JRJ9</accession>
<evidence type="ECO:0000259" key="2">
    <source>
        <dbReference type="PROSITE" id="PS51782"/>
    </source>
</evidence>
<feature type="chain" id="PRO_5037645286" evidence="1">
    <location>
        <begin position="25"/>
        <end position="358"/>
    </location>
</feature>
<reference evidence="3" key="2">
    <citation type="submission" date="2020-09" db="EMBL/GenBank/DDBJ databases">
        <authorList>
            <person name="Sun Q."/>
            <person name="Kim S."/>
        </authorList>
    </citation>
    <scope>NUCLEOTIDE SEQUENCE</scope>
    <source>
        <strain evidence="3">KCTC 22164</strain>
    </source>
</reference>
<evidence type="ECO:0000313" key="4">
    <source>
        <dbReference type="Proteomes" id="UP000631300"/>
    </source>
</evidence>
<evidence type="ECO:0000256" key="1">
    <source>
        <dbReference type="SAM" id="SignalP"/>
    </source>
</evidence>
<proteinExistence type="predicted"/>
<name>A0A918JRJ9_9ALTE</name>
<dbReference type="InterPro" id="IPR052196">
    <property type="entry name" value="Bact_Kbp"/>
</dbReference>
<dbReference type="SUPFAM" id="SSF54106">
    <property type="entry name" value="LysM domain"/>
    <property type="match status" value="1"/>
</dbReference>
<dbReference type="EMBL" id="BMXP01000013">
    <property type="protein sequence ID" value="GGW96235.1"/>
    <property type="molecule type" value="Genomic_DNA"/>
</dbReference>
<dbReference type="Gene3D" id="3.10.350.10">
    <property type="entry name" value="LysM domain"/>
    <property type="match status" value="1"/>
</dbReference>
<keyword evidence="1" id="KW-0732">Signal</keyword>
<comment type="caution">
    <text evidence="3">The sequence shown here is derived from an EMBL/GenBank/DDBJ whole genome shotgun (WGS) entry which is preliminary data.</text>
</comment>
<dbReference type="Pfam" id="PF01476">
    <property type="entry name" value="LysM"/>
    <property type="match status" value="1"/>
</dbReference>